<dbReference type="Proteomes" id="UP000276834">
    <property type="component" value="Unassembled WGS sequence"/>
</dbReference>
<dbReference type="GO" id="GO:0007346">
    <property type="term" value="P:regulation of mitotic cell cycle"/>
    <property type="evidence" value="ECO:0007669"/>
    <property type="project" value="TreeGrafter"/>
</dbReference>
<gene>
    <name evidence="3" type="ORF">DV515_00018675</name>
</gene>
<feature type="region of interest" description="Disordered" evidence="2">
    <location>
        <begin position="119"/>
        <end position="145"/>
    </location>
</feature>
<dbReference type="OrthoDB" id="340432at2759"/>
<dbReference type="STRING" id="44316.ENSEGOP00005011932"/>
<organism evidence="3 4">
    <name type="scientific">Chloebia gouldiae</name>
    <name type="common">Gouldian finch</name>
    <name type="synonym">Erythrura gouldiae</name>
    <dbReference type="NCBI Taxonomy" id="44316"/>
    <lineage>
        <taxon>Eukaryota</taxon>
        <taxon>Metazoa</taxon>
        <taxon>Chordata</taxon>
        <taxon>Craniata</taxon>
        <taxon>Vertebrata</taxon>
        <taxon>Euteleostomi</taxon>
        <taxon>Archelosauria</taxon>
        <taxon>Archosauria</taxon>
        <taxon>Dinosauria</taxon>
        <taxon>Saurischia</taxon>
        <taxon>Theropoda</taxon>
        <taxon>Coelurosauria</taxon>
        <taxon>Aves</taxon>
        <taxon>Neognathae</taxon>
        <taxon>Neoaves</taxon>
        <taxon>Telluraves</taxon>
        <taxon>Australaves</taxon>
        <taxon>Passeriformes</taxon>
        <taxon>Passeroidea</taxon>
        <taxon>Passeridae</taxon>
        <taxon>Chloebia</taxon>
    </lineage>
</organism>
<feature type="compositionally biased region" description="Acidic residues" evidence="2">
    <location>
        <begin position="41"/>
        <end position="50"/>
    </location>
</feature>
<feature type="compositionally biased region" description="Acidic residues" evidence="2">
    <location>
        <begin position="65"/>
        <end position="74"/>
    </location>
</feature>
<dbReference type="EMBL" id="QUSF01004236">
    <property type="protein sequence ID" value="RLV63046.1"/>
    <property type="molecule type" value="Genomic_DNA"/>
</dbReference>
<dbReference type="InterPro" id="IPR008491">
    <property type="entry name" value="CDK5RAP3"/>
</dbReference>
<dbReference type="PANTHER" id="PTHR14894">
    <property type="entry name" value="CDK5 REGULATORY SUBUNIT-ASSOCIATED PROTEIN 3"/>
    <property type="match status" value="1"/>
</dbReference>
<comment type="caution">
    <text evidence="3">The sequence shown here is derived from an EMBL/GenBank/DDBJ whole genome shotgun (WGS) entry which is preliminary data.</text>
</comment>
<dbReference type="PANTHER" id="PTHR14894:SF0">
    <property type="entry name" value="CDK5 REGULATORY SUBUNIT-ASSOCIATED PROTEIN 3"/>
    <property type="match status" value="1"/>
</dbReference>
<feature type="compositionally biased region" description="Pro residues" evidence="2">
    <location>
        <begin position="1"/>
        <end position="11"/>
    </location>
</feature>
<dbReference type="Pfam" id="PF05600">
    <property type="entry name" value="CDK5RAP3"/>
    <property type="match status" value="2"/>
</dbReference>
<sequence>MSLCPQTPPLSPFATQGDDGIDWGDGKKGTITAEPSPQGDDGIDWGDGEGQEGTITAEPSLQGDDGIDWGDGEGQEGTITVLEAGTEAPEDVARGSDALTLLENPETRNQFIDELMEVGTGGDTGGPAGGPAGGPGGGPDAGPALSPQLELFLAQRLLELEDEADVVAMSQLQLAPAVLQGQSRERVRAQLATTRELLAQLCSRSVQHLCMILASPRYVGRVAALLRQRLLQAELLLAKRAELGRRRRQALAEQAALEPKLQRLQERTRELQELIEADISKRYGGRPVNLMGVNV</sequence>
<comment type="similarity">
    <text evidence="1">Belongs to the CDK5RAP3 family.</text>
</comment>
<reference evidence="3 4" key="1">
    <citation type="journal article" date="2018" name="Proc. R. Soc. B">
        <title>A non-coding region near Follistatin controls head colour polymorphism in the Gouldian finch.</title>
        <authorList>
            <person name="Toomey M.B."/>
            <person name="Marques C.I."/>
            <person name="Andrade P."/>
            <person name="Araujo P.M."/>
            <person name="Sabatino S."/>
            <person name="Gazda M.A."/>
            <person name="Afonso S."/>
            <person name="Lopes R.J."/>
            <person name="Corbo J.C."/>
            <person name="Carneiro M."/>
        </authorList>
    </citation>
    <scope>NUCLEOTIDE SEQUENCE [LARGE SCALE GENOMIC DNA]</scope>
    <source>
        <strain evidence="3">Red01</strain>
        <tissue evidence="3">Muscle</tissue>
    </source>
</reference>
<evidence type="ECO:0000256" key="2">
    <source>
        <dbReference type="SAM" id="MobiDB-lite"/>
    </source>
</evidence>
<protein>
    <recommendedName>
        <fullName evidence="5">CDK5 regulatory subunit-associated protein 3</fullName>
    </recommendedName>
</protein>
<feature type="region of interest" description="Disordered" evidence="2">
    <location>
        <begin position="1"/>
        <end position="75"/>
    </location>
</feature>
<evidence type="ECO:0008006" key="5">
    <source>
        <dbReference type="Google" id="ProtNLM"/>
    </source>
</evidence>
<proteinExistence type="inferred from homology"/>
<keyword evidence="4" id="KW-1185">Reference proteome</keyword>
<evidence type="ECO:0000313" key="3">
    <source>
        <dbReference type="EMBL" id="RLV63046.1"/>
    </source>
</evidence>
<dbReference type="GO" id="GO:0012505">
    <property type="term" value="C:endomembrane system"/>
    <property type="evidence" value="ECO:0007669"/>
    <property type="project" value="TreeGrafter"/>
</dbReference>
<dbReference type="AlphaFoldDB" id="A0A3L8Q6X1"/>
<name>A0A3L8Q6X1_CHLGU</name>
<evidence type="ECO:0000256" key="1">
    <source>
        <dbReference type="ARBA" id="ARBA00007478"/>
    </source>
</evidence>
<evidence type="ECO:0000313" key="4">
    <source>
        <dbReference type="Proteomes" id="UP000276834"/>
    </source>
</evidence>
<accession>A0A3L8Q6X1</accession>
<feature type="compositionally biased region" description="Gly residues" evidence="2">
    <location>
        <begin position="119"/>
        <end position="140"/>
    </location>
</feature>